<dbReference type="AlphaFoldDB" id="M3H096"/>
<evidence type="ECO:0000313" key="2">
    <source>
        <dbReference type="EMBL" id="EMG31115.1"/>
    </source>
</evidence>
<reference evidence="2 3" key="1">
    <citation type="submission" date="2013-02" db="EMBL/GenBank/DDBJ databases">
        <title>Co-occurrence of anaerobic bacteria in colorectal carcinomas.</title>
        <authorList>
            <person name="Holt R.A."/>
            <person name="Warren R.L."/>
            <person name="Allen-Vercoe E."/>
            <person name="Pleasance S."/>
            <person name="Freeman D.J."/>
            <person name="Watson P."/>
            <person name="Moore R."/>
            <person name="Cochrane K."/>
        </authorList>
    </citation>
    <scope>NUCLEOTIDE SEQUENCE [LARGE SCALE GENOMIC DNA]</scope>
    <source>
        <strain evidence="2 3">CC57C</strain>
    </source>
</reference>
<gene>
    <name evidence="2" type="ORF">H740_02947</name>
</gene>
<comment type="caution">
    <text evidence="2">The sequence shown here is derived from an EMBL/GenBank/DDBJ whole genome shotgun (WGS) entry which is preliminary data.</text>
</comment>
<feature type="compositionally biased region" description="Polar residues" evidence="1">
    <location>
        <begin position="102"/>
        <end position="111"/>
    </location>
</feature>
<name>M3H096_9BACT</name>
<dbReference type="STRING" id="1073353.H740_02947"/>
<evidence type="ECO:0000256" key="1">
    <source>
        <dbReference type="SAM" id="MobiDB-lite"/>
    </source>
</evidence>
<sequence>MAALATAVNLSPTNPSNEKRKFATDFYDKFDGEPFKTAAENVKFERETAIKTLAAPQKKFDPNASLKREQFSLTNLTVQAARTVNQTRANFTRSQAPKRASNLASNLTKRP</sequence>
<protein>
    <submittedName>
        <fullName evidence="2">Uncharacterized protein</fullName>
    </submittedName>
</protein>
<evidence type="ECO:0000313" key="3">
    <source>
        <dbReference type="Proteomes" id="UP000011782"/>
    </source>
</evidence>
<dbReference type="PATRIC" id="fig|1073353.3.peg.633"/>
<accession>M3H096</accession>
<dbReference type="Proteomes" id="UP000011782">
    <property type="component" value="Unassembled WGS sequence"/>
</dbReference>
<feature type="region of interest" description="Disordered" evidence="1">
    <location>
        <begin position="87"/>
        <end position="111"/>
    </location>
</feature>
<dbReference type="EMBL" id="AOTD01000069">
    <property type="protein sequence ID" value="EMG31115.1"/>
    <property type="molecule type" value="Genomic_DNA"/>
</dbReference>
<proteinExistence type="predicted"/>
<organism evidence="2 3">
    <name type="scientific">Campylobacter showae CC57C</name>
    <dbReference type="NCBI Taxonomy" id="1073353"/>
    <lineage>
        <taxon>Bacteria</taxon>
        <taxon>Pseudomonadati</taxon>
        <taxon>Campylobacterota</taxon>
        <taxon>Epsilonproteobacteria</taxon>
        <taxon>Campylobacterales</taxon>
        <taxon>Campylobacteraceae</taxon>
        <taxon>Campylobacter</taxon>
    </lineage>
</organism>